<dbReference type="SMART" id="SM00355">
    <property type="entry name" value="ZnF_C2H2"/>
    <property type="match status" value="4"/>
</dbReference>
<feature type="domain" description="C2H2-type" evidence="9">
    <location>
        <begin position="99"/>
        <end position="126"/>
    </location>
</feature>
<dbReference type="SUPFAM" id="SSF57667">
    <property type="entry name" value="beta-beta-alpha zinc fingers"/>
    <property type="match status" value="2"/>
</dbReference>
<evidence type="ECO:0000256" key="2">
    <source>
        <dbReference type="ARBA" id="ARBA00022723"/>
    </source>
</evidence>
<evidence type="ECO:0000256" key="5">
    <source>
        <dbReference type="ARBA" id="ARBA00022833"/>
    </source>
</evidence>
<comment type="subcellular location">
    <subcellularLocation>
        <location evidence="1">Nucleus</location>
    </subcellularLocation>
</comment>
<evidence type="ECO:0000259" key="9">
    <source>
        <dbReference type="PROSITE" id="PS50157"/>
    </source>
</evidence>
<dbReference type="FunFam" id="3.30.160.60:FF:000446">
    <property type="entry name" value="Zinc finger protein"/>
    <property type="match status" value="1"/>
</dbReference>
<evidence type="ECO:0000256" key="1">
    <source>
        <dbReference type="ARBA" id="ARBA00004123"/>
    </source>
</evidence>
<dbReference type="GO" id="GO:0000978">
    <property type="term" value="F:RNA polymerase II cis-regulatory region sequence-specific DNA binding"/>
    <property type="evidence" value="ECO:0007669"/>
    <property type="project" value="TreeGrafter"/>
</dbReference>
<reference evidence="11" key="1">
    <citation type="submission" date="2016-11" db="UniProtKB">
        <authorList>
            <consortium name="WormBaseParasite"/>
        </authorList>
    </citation>
    <scope>IDENTIFICATION</scope>
</reference>
<dbReference type="Pfam" id="PF00096">
    <property type="entry name" value="zf-C2H2"/>
    <property type="match status" value="1"/>
</dbReference>
<evidence type="ECO:0000256" key="3">
    <source>
        <dbReference type="ARBA" id="ARBA00022737"/>
    </source>
</evidence>
<keyword evidence="2" id="KW-0479">Metal-binding</keyword>
<dbReference type="InterPro" id="IPR050527">
    <property type="entry name" value="Snail/Krueppel_Znf"/>
</dbReference>
<dbReference type="Proteomes" id="UP000095283">
    <property type="component" value="Unplaced"/>
</dbReference>
<evidence type="ECO:0000256" key="4">
    <source>
        <dbReference type="ARBA" id="ARBA00022771"/>
    </source>
</evidence>
<dbReference type="WBParaSite" id="Hba_11452">
    <property type="protein sequence ID" value="Hba_11452"/>
    <property type="gene ID" value="Hba_11452"/>
</dbReference>
<keyword evidence="6" id="KW-0539">Nucleus</keyword>
<dbReference type="GO" id="GO:0005634">
    <property type="term" value="C:nucleus"/>
    <property type="evidence" value="ECO:0007669"/>
    <property type="project" value="UniProtKB-SubCell"/>
</dbReference>
<dbReference type="GO" id="GO:0008270">
    <property type="term" value="F:zinc ion binding"/>
    <property type="evidence" value="ECO:0007669"/>
    <property type="project" value="UniProtKB-KW"/>
</dbReference>
<dbReference type="PANTHER" id="PTHR24388">
    <property type="entry name" value="ZINC FINGER PROTEIN"/>
    <property type="match status" value="1"/>
</dbReference>
<dbReference type="FunFam" id="3.30.160.60:FF:002343">
    <property type="entry name" value="Zinc finger protein 33A"/>
    <property type="match status" value="1"/>
</dbReference>
<keyword evidence="5" id="KW-0862">Zinc</keyword>
<evidence type="ECO:0000256" key="8">
    <source>
        <dbReference type="SAM" id="MobiDB-lite"/>
    </source>
</evidence>
<dbReference type="InterPro" id="IPR013087">
    <property type="entry name" value="Znf_C2H2_type"/>
</dbReference>
<feature type="region of interest" description="Disordered" evidence="8">
    <location>
        <begin position="278"/>
        <end position="299"/>
    </location>
</feature>
<dbReference type="PROSITE" id="PS50157">
    <property type="entry name" value="ZINC_FINGER_C2H2_2"/>
    <property type="match status" value="3"/>
</dbReference>
<dbReference type="AlphaFoldDB" id="A0A1I7X1L2"/>
<feature type="compositionally biased region" description="Polar residues" evidence="8">
    <location>
        <begin position="280"/>
        <end position="290"/>
    </location>
</feature>
<name>A0A1I7X1L2_HETBA</name>
<dbReference type="Gene3D" id="3.30.160.60">
    <property type="entry name" value="Classic Zinc Finger"/>
    <property type="match status" value="3"/>
</dbReference>
<evidence type="ECO:0000256" key="7">
    <source>
        <dbReference type="PROSITE-ProRule" id="PRU00042"/>
    </source>
</evidence>
<dbReference type="PROSITE" id="PS00028">
    <property type="entry name" value="ZINC_FINGER_C2H2_1"/>
    <property type="match status" value="3"/>
</dbReference>
<dbReference type="PANTHER" id="PTHR24388:SF54">
    <property type="entry name" value="PROTEIN ESCARGOT"/>
    <property type="match status" value="1"/>
</dbReference>
<feature type="domain" description="C2H2-type" evidence="9">
    <location>
        <begin position="127"/>
        <end position="149"/>
    </location>
</feature>
<evidence type="ECO:0000313" key="11">
    <source>
        <dbReference type="WBParaSite" id="Hba_11452"/>
    </source>
</evidence>
<keyword evidence="10" id="KW-1185">Reference proteome</keyword>
<keyword evidence="4 7" id="KW-0863">Zinc-finger</keyword>
<proteinExistence type="predicted"/>
<evidence type="ECO:0000313" key="10">
    <source>
        <dbReference type="Proteomes" id="UP000095283"/>
    </source>
</evidence>
<accession>A0A1I7X1L2</accession>
<dbReference type="GO" id="GO:0000122">
    <property type="term" value="P:negative regulation of transcription by RNA polymerase II"/>
    <property type="evidence" value="ECO:0007669"/>
    <property type="project" value="UniProtKB-ARBA"/>
</dbReference>
<protein>
    <submittedName>
        <fullName evidence="11">C2H2-type domain-containing protein</fullName>
    </submittedName>
</protein>
<organism evidence="10 11">
    <name type="scientific">Heterorhabditis bacteriophora</name>
    <name type="common">Entomopathogenic nematode worm</name>
    <dbReference type="NCBI Taxonomy" id="37862"/>
    <lineage>
        <taxon>Eukaryota</taxon>
        <taxon>Metazoa</taxon>
        <taxon>Ecdysozoa</taxon>
        <taxon>Nematoda</taxon>
        <taxon>Chromadorea</taxon>
        <taxon>Rhabditida</taxon>
        <taxon>Rhabditina</taxon>
        <taxon>Rhabditomorpha</taxon>
        <taxon>Strongyloidea</taxon>
        <taxon>Heterorhabditidae</taxon>
        <taxon>Heterorhabditis</taxon>
    </lineage>
</organism>
<feature type="domain" description="C2H2-type" evidence="9">
    <location>
        <begin position="71"/>
        <end position="98"/>
    </location>
</feature>
<keyword evidence="3" id="KW-0677">Repeat</keyword>
<dbReference type="GO" id="GO:0000981">
    <property type="term" value="F:DNA-binding transcription factor activity, RNA polymerase II-specific"/>
    <property type="evidence" value="ECO:0007669"/>
    <property type="project" value="TreeGrafter"/>
</dbReference>
<sequence>MNYVQYEHPIESEVVELEEDIGADSLVDVDQVDGVLETPGNYEFVRIKEGPQFHDVGRKYRMIRRQPAKTFFCHQCNKEIKYPSKIAEHLRKHTGEKPYLCHICGVSFSQGHVLKVHLRGHHGERPYKCSYCVKAFTGLSQKKSHEKTHFMSVGGISCLKDDDQPINSTSNMTTVRHVFACPIMSCGMQSEQKREVEDHITLMHSDVQEWVEEEYTHDTYDSHMNAPIGDSAEEQQYDYYPFEGGMIIGIENTWSLITQESSKKFSLILEVVIEEKPETSHLNGDASNPLSMDAHDTDQQNHSEEACAPFIYCLRYP</sequence>
<dbReference type="InterPro" id="IPR036236">
    <property type="entry name" value="Znf_C2H2_sf"/>
</dbReference>
<evidence type="ECO:0000256" key="6">
    <source>
        <dbReference type="ARBA" id="ARBA00023242"/>
    </source>
</evidence>